<dbReference type="GO" id="GO:0005254">
    <property type="term" value="F:chloride channel activity"/>
    <property type="evidence" value="ECO:0007669"/>
    <property type="project" value="InterPro"/>
</dbReference>
<feature type="region of interest" description="Disordered" evidence="1">
    <location>
        <begin position="57"/>
        <end position="106"/>
    </location>
</feature>
<evidence type="ECO:0000313" key="3">
    <source>
        <dbReference type="EMBL" id="CAE4604066.1"/>
    </source>
</evidence>
<sequence length="543" mass="59183">MCVMATVALAAFTLTGTNLPQNSIPSSSSSSSSTAHLHHFVNTPRFGKTALYAIPPPPNQPITPIKTTTTNSKDTQTTITIPQPTTTTTTKPRRKPKRGVLKSVPSTPGWRSGQLDKLTDWAVSDEANRPIMCEYESDALWLWTRWRGTVLSIVFADVLLLSGLGVCVDYAVHYLSSSPSWPLWSVPPADDPLIMQLQGLNSLWEYQLTLCTFILTFFTSQSYSYWRTVYFTTRAIQGRINDICLLITIGAGRANKVLNANGQQRNEEECPVAFDDDDDDGEQIDGSVATGYCNQGAEDLVMKCARLIKLSHTFFWAATPTCSNGVGDGGVGDDGHDEDESDVPAELRREDSIGPVLLSPQGLLALERAGELTREEIKALVNSGLPPSQYGYVLLEWVGLHAMNGLEAGTLRGGPGFEENLLRNICSLRAEYFSIGDITSGRMPLAYVQLVQVLVDSLVVLAPFALYPDLGSMSIPLTGLLTLFYKGLLELSKSFLDPFGNEGHPGQNIRVDVLVSELNFGAGSRWVRAGEVLPSDTQPSVKC</sequence>
<feature type="chain" id="PRO_5031343133" evidence="2">
    <location>
        <begin position="18"/>
        <end position="543"/>
    </location>
</feature>
<feature type="compositionally biased region" description="Basic residues" evidence="1">
    <location>
        <begin position="91"/>
        <end position="100"/>
    </location>
</feature>
<proteinExistence type="predicted"/>
<protein>
    <submittedName>
        <fullName evidence="3">Uncharacterized protein</fullName>
    </submittedName>
</protein>
<keyword evidence="2" id="KW-0732">Signal</keyword>
<evidence type="ECO:0000256" key="2">
    <source>
        <dbReference type="SAM" id="SignalP"/>
    </source>
</evidence>
<dbReference type="AlphaFoldDB" id="A0A7S4R5J2"/>
<feature type="signal peptide" evidence="2">
    <location>
        <begin position="1"/>
        <end position="17"/>
    </location>
</feature>
<gene>
    <name evidence="3" type="ORF">DBRI00130_LOCUS13257</name>
</gene>
<organism evidence="3">
    <name type="scientific">Ditylum brightwellii</name>
    <dbReference type="NCBI Taxonomy" id="49249"/>
    <lineage>
        <taxon>Eukaryota</taxon>
        <taxon>Sar</taxon>
        <taxon>Stramenopiles</taxon>
        <taxon>Ochrophyta</taxon>
        <taxon>Bacillariophyta</taxon>
        <taxon>Mediophyceae</taxon>
        <taxon>Lithodesmiophycidae</taxon>
        <taxon>Lithodesmiales</taxon>
        <taxon>Lithodesmiaceae</taxon>
        <taxon>Ditylum</taxon>
    </lineage>
</organism>
<dbReference type="EMBL" id="HBNS01016562">
    <property type="protein sequence ID" value="CAE4604066.1"/>
    <property type="molecule type" value="Transcribed_RNA"/>
</dbReference>
<feature type="compositionally biased region" description="Low complexity" evidence="1">
    <location>
        <begin position="62"/>
        <end position="90"/>
    </location>
</feature>
<evidence type="ECO:0000256" key="1">
    <source>
        <dbReference type="SAM" id="MobiDB-lite"/>
    </source>
</evidence>
<reference evidence="3" key="1">
    <citation type="submission" date="2021-01" db="EMBL/GenBank/DDBJ databases">
        <authorList>
            <person name="Corre E."/>
            <person name="Pelletier E."/>
            <person name="Niang G."/>
            <person name="Scheremetjew M."/>
            <person name="Finn R."/>
            <person name="Kale V."/>
            <person name="Holt S."/>
            <person name="Cochrane G."/>
            <person name="Meng A."/>
            <person name="Brown T."/>
            <person name="Cohen L."/>
        </authorList>
    </citation>
    <scope>NUCLEOTIDE SEQUENCE</scope>
    <source>
        <strain evidence="3">GSO104</strain>
    </source>
</reference>
<name>A0A7S4R5J2_9STRA</name>
<accession>A0A7S4R5J2</accession>